<organism evidence="1 2">
    <name type="scientific">Hypoxylon rubiginosum</name>
    <dbReference type="NCBI Taxonomy" id="110542"/>
    <lineage>
        <taxon>Eukaryota</taxon>
        <taxon>Fungi</taxon>
        <taxon>Dikarya</taxon>
        <taxon>Ascomycota</taxon>
        <taxon>Pezizomycotina</taxon>
        <taxon>Sordariomycetes</taxon>
        <taxon>Xylariomycetidae</taxon>
        <taxon>Xylariales</taxon>
        <taxon>Hypoxylaceae</taxon>
        <taxon>Hypoxylon</taxon>
    </lineage>
</organism>
<protein>
    <submittedName>
        <fullName evidence="1">Uncharacterized protein</fullName>
    </submittedName>
</protein>
<sequence>MHSVRALFTAASFMALAEAAKHQLIIGTFSTDFLYTAEYDDTAQTLELVKKTPTNAASSWISLSHDRKNLYGTDWNAEKPSFVSYSVKDASTIDYEVRLEGSSDCTGEKSIFVEASPSPPYAVYGNYFYGNAKCGTVMSVHDNGTLDSIIQGYEYGDGSAVHGVSFSSDSQYLYSADDGGNSLWVHKINQDNGSLEYLSRMTWPQDGADPRHVVSHPAGGYVYTVLEGTSQVAMCMTSELGKLYPMQQIFSLIKDDDQASDFWADEVALSANNKYLWASNRAHNSSRKGYISAIEVNDDGALVKQYFLTETTNSGGYANAVAPSPFDDGLVAITDNSTGFLEVWKMDDDKAGAKVVAHLDIDDAGGCCANAVWYS</sequence>
<comment type="caution">
    <text evidence="1">The sequence shown here is derived from an EMBL/GenBank/DDBJ whole genome shotgun (WGS) entry which is preliminary data.</text>
</comment>
<evidence type="ECO:0000313" key="1">
    <source>
        <dbReference type="EMBL" id="KAI4863950.1"/>
    </source>
</evidence>
<gene>
    <name evidence="1" type="ORF">F4820DRAFT_449489</name>
</gene>
<proteinExistence type="predicted"/>
<dbReference type="EMBL" id="MU393494">
    <property type="protein sequence ID" value="KAI4863950.1"/>
    <property type="molecule type" value="Genomic_DNA"/>
</dbReference>
<reference evidence="1 2" key="1">
    <citation type="journal article" date="2022" name="New Phytol.">
        <title>Ecological generalism drives hyperdiversity of secondary metabolite gene clusters in xylarialean endophytes.</title>
        <authorList>
            <person name="Franco M.E.E."/>
            <person name="Wisecaver J.H."/>
            <person name="Arnold A.E."/>
            <person name="Ju Y.M."/>
            <person name="Slot J.C."/>
            <person name="Ahrendt S."/>
            <person name="Moore L.P."/>
            <person name="Eastman K.E."/>
            <person name="Scott K."/>
            <person name="Konkel Z."/>
            <person name="Mondo S.J."/>
            <person name="Kuo A."/>
            <person name="Hayes R.D."/>
            <person name="Haridas S."/>
            <person name="Andreopoulos B."/>
            <person name="Riley R."/>
            <person name="LaButti K."/>
            <person name="Pangilinan J."/>
            <person name="Lipzen A."/>
            <person name="Amirebrahimi M."/>
            <person name="Yan J."/>
            <person name="Adam C."/>
            <person name="Keymanesh K."/>
            <person name="Ng V."/>
            <person name="Louie K."/>
            <person name="Northen T."/>
            <person name="Drula E."/>
            <person name="Henrissat B."/>
            <person name="Hsieh H.M."/>
            <person name="Youens-Clark K."/>
            <person name="Lutzoni F."/>
            <person name="Miadlikowska J."/>
            <person name="Eastwood D.C."/>
            <person name="Hamelin R.C."/>
            <person name="Grigoriev I.V."/>
            <person name="U'Ren J.M."/>
        </authorList>
    </citation>
    <scope>NUCLEOTIDE SEQUENCE [LARGE SCALE GENOMIC DNA]</scope>
    <source>
        <strain evidence="1 2">CBS 119005</strain>
    </source>
</reference>
<dbReference type="Proteomes" id="UP001497700">
    <property type="component" value="Unassembled WGS sequence"/>
</dbReference>
<name>A0ACB9YWY0_9PEZI</name>
<accession>A0ACB9YWY0</accession>
<evidence type="ECO:0000313" key="2">
    <source>
        <dbReference type="Proteomes" id="UP001497700"/>
    </source>
</evidence>
<keyword evidence="2" id="KW-1185">Reference proteome</keyword>